<keyword evidence="2" id="KW-0808">Transferase</keyword>
<sequence length="191" mass="20711">GQPHPHLHPHRRCRDHPPGRHERDVEDRPEARGVRRRRRGERLAGGGAGLRRPRGRRRRAGRAGAERPVRRGRRPVHAGGRGAAVPAAARGAGLRRPPRGLVRHLQRAAAGAALVHPQRRHGGGGAPARRPDRRTPRGALGLGGVARARGHHERPHPDLPQPALRPAVHPRPAREPGAGRRAVEAGRRAGL</sequence>
<reference evidence="2" key="1">
    <citation type="submission" date="2020-02" db="EMBL/GenBank/DDBJ databases">
        <authorList>
            <person name="Meier V. D."/>
        </authorList>
    </citation>
    <scope>NUCLEOTIDE SEQUENCE</scope>
    <source>
        <strain evidence="2">AVDCRST_MAG06</strain>
    </source>
</reference>
<feature type="compositionally biased region" description="Basic residues" evidence="1">
    <location>
        <begin position="51"/>
        <end position="61"/>
    </location>
</feature>
<accession>A0A6J4NV77</accession>
<feature type="compositionally biased region" description="Basic and acidic residues" evidence="1">
    <location>
        <begin position="15"/>
        <end position="33"/>
    </location>
</feature>
<dbReference type="GO" id="GO:0008817">
    <property type="term" value="F:corrinoid adenosyltransferase activity"/>
    <property type="evidence" value="ECO:0007669"/>
    <property type="project" value="UniProtKB-EC"/>
</dbReference>
<dbReference type="EC" id="2.5.1.17" evidence="2"/>
<dbReference type="EMBL" id="CADCUP010000129">
    <property type="protein sequence ID" value="CAA9396264.1"/>
    <property type="molecule type" value="Genomic_DNA"/>
</dbReference>
<feature type="non-terminal residue" evidence="2">
    <location>
        <position position="1"/>
    </location>
</feature>
<feature type="compositionally biased region" description="Low complexity" evidence="1">
    <location>
        <begin position="83"/>
        <end position="95"/>
    </location>
</feature>
<organism evidence="2">
    <name type="scientific">uncultured Nocardioides sp</name>
    <dbReference type="NCBI Taxonomy" id="198441"/>
    <lineage>
        <taxon>Bacteria</taxon>
        <taxon>Bacillati</taxon>
        <taxon>Actinomycetota</taxon>
        <taxon>Actinomycetes</taxon>
        <taxon>Propionibacteriales</taxon>
        <taxon>Nocardioidaceae</taxon>
        <taxon>Nocardioides</taxon>
        <taxon>environmental samples</taxon>
    </lineage>
</organism>
<feature type="compositionally biased region" description="Basic residues" evidence="1">
    <location>
        <begin position="1"/>
        <end position="14"/>
    </location>
</feature>
<feature type="compositionally biased region" description="Basic residues" evidence="1">
    <location>
        <begin position="96"/>
        <end position="106"/>
    </location>
</feature>
<dbReference type="AlphaFoldDB" id="A0A6J4NV77"/>
<name>A0A6J4NV77_9ACTN</name>
<feature type="non-terminal residue" evidence="2">
    <location>
        <position position="191"/>
    </location>
</feature>
<feature type="compositionally biased region" description="Basic and acidic residues" evidence="1">
    <location>
        <begin position="172"/>
        <end position="191"/>
    </location>
</feature>
<evidence type="ECO:0000256" key="1">
    <source>
        <dbReference type="SAM" id="MobiDB-lite"/>
    </source>
</evidence>
<feature type="region of interest" description="Disordered" evidence="1">
    <location>
        <begin position="1"/>
        <end position="191"/>
    </location>
</feature>
<proteinExistence type="predicted"/>
<evidence type="ECO:0000313" key="2">
    <source>
        <dbReference type="EMBL" id="CAA9396264.1"/>
    </source>
</evidence>
<protein>
    <submittedName>
        <fullName evidence="2">ATP:Cob(I)alamin adenosyltransferase</fullName>
        <ecNumber evidence="2">2.5.1.17</ecNumber>
    </submittedName>
</protein>
<gene>
    <name evidence="2" type="ORF">AVDCRST_MAG06-1919</name>
</gene>